<dbReference type="CDD" id="cd00590">
    <property type="entry name" value="RRM_SF"/>
    <property type="match status" value="1"/>
</dbReference>
<dbReference type="PROSITE" id="PS50102">
    <property type="entry name" value="RRM"/>
    <property type="match status" value="1"/>
</dbReference>
<dbReference type="Pfam" id="PF00076">
    <property type="entry name" value="RRM_1"/>
    <property type="match status" value="1"/>
</dbReference>
<feature type="region of interest" description="Disordered" evidence="2">
    <location>
        <begin position="508"/>
        <end position="527"/>
    </location>
</feature>
<feature type="compositionally biased region" description="Basic residues" evidence="2">
    <location>
        <begin position="88"/>
        <end position="98"/>
    </location>
</feature>
<feature type="compositionally biased region" description="Polar residues" evidence="2">
    <location>
        <begin position="1"/>
        <end position="14"/>
    </location>
</feature>
<dbReference type="InterPro" id="IPR035979">
    <property type="entry name" value="RBD_domain_sf"/>
</dbReference>
<evidence type="ECO:0000256" key="1">
    <source>
        <dbReference type="PROSITE-ProRule" id="PRU00176"/>
    </source>
</evidence>
<evidence type="ECO:0000256" key="2">
    <source>
        <dbReference type="SAM" id="MobiDB-lite"/>
    </source>
</evidence>
<evidence type="ECO:0000313" key="4">
    <source>
        <dbReference type="EMBL" id="KAE8690406.1"/>
    </source>
</evidence>
<feature type="domain" description="RRM" evidence="3">
    <location>
        <begin position="142"/>
        <end position="236"/>
    </location>
</feature>
<keyword evidence="1" id="KW-0694">RNA-binding</keyword>
<accession>A0A6A2ZFR8</accession>
<dbReference type="SUPFAM" id="SSF54928">
    <property type="entry name" value="RNA-binding domain, RBD"/>
    <property type="match status" value="1"/>
</dbReference>
<dbReference type="EMBL" id="VEPZ02001152">
    <property type="protein sequence ID" value="KAE8690406.1"/>
    <property type="molecule type" value="Genomic_DNA"/>
</dbReference>
<proteinExistence type="predicted"/>
<evidence type="ECO:0000259" key="3">
    <source>
        <dbReference type="PROSITE" id="PS50102"/>
    </source>
</evidence>
<dbReference type="Gene3D" id="3.30.70.330">
    <property type="match status" value="1"/>
</dbReference>
<organism evidence="4 5">
    <name type="scientific">Hibiscus syriacus</name>
    <name type="common">Rose of Sharon</name>
    <dbReference type="NCBI Taxonomy" id="106335"/>
    <lineage>
        <taxon>Eukaryota</taxon>
        <taxon>Viridiplantae</taxon>
        <taxon>Streptophyta</taxon>
        <taxon>Embryophyta</taxon>
        <taxon>Tracheophyta</taxon>
        <taxon>Spermatophyta</taxon>
        <taxon>Magnoliopsida</taxon>
        <taxon>eudicotyledons</taxon>
        <taxon>Gunneridae</taxon>
        <taxon>Pentapetalae</taxon>
        <taxon>rosids</taxon>
        <taxon>malvids</taxon>
        <taxon>Malvales</taxon>
        <taxon>Malvaceae</taxon>
        <taxon>Malvoideae</taxon>
        <taxon>Hibiscus</taxon>
    </lineage>
</organism>
<evidence type="ECO:0000313" key="5">
    <source>
        <dbReference type="Proteomes" id="UP000436088"/>
    </source>
</evidence>
<dbReference type="InterPro" id="IPR012677">
    <property type="entry name" value="Nucleotide-bd_a/b_plait_sf"/>
</dbReference>
<keyword evidence="5" id="KW-1185">Reference proteome</keyword>
<dbReference type="Proteomes" id="UP000436088">
    <property type="component" value="Unassembled WGS sequence"/>
</dbReference>
<protein>
    <recommendedName>
        <fullName evidence="3">RRM domain-containing protein</fullName>
    </recommendedName>
</protein>
<gene>
    <name evidence="4" type="ORF">F3Y22_tig00110895pilonHSYRG00287</name>
</gene>
<feature type="region of interest" description="Disordered" evidence="2">
    <location>
        <begin position="610"/>
        <end position="632"/>
    </location>
</feature>
<feature type="compositionally biased region" description="Basic and acidic residues" evidence="2">
    <location>
        <begin position="249"/>
        <end position="262"/>
    </location>
</feature>
<dbReference type="GO" id="GO:0003723">
    <property type="term" value="F:RNA binding"/>
    <property type="evidence" value="ECO:0007669"/>
    <property type="project" value="UniProtKB-UniRule"/>
</dbReference>
<reference evidence="4" key="1">
    <citation type="submission" date="2019-09" db="EMBL/GenBank/DDBJ databases">
        <title>Draft genome information of white flower Hibiscus syriacus.</title>
        <authorList>
            <person name="Kim Y.-M."/>
        </authorList>
    </citation>
    <scope>NUCLEOTIDE SEQUENCE [LARGE SCALE GENOMIC DNA]</scope>
    <source>
        <strain evidence="4">YM2019G1</strain>
    </source>
</reference>
<sequence>MKKSTVPTRKSNAIPSLGTPNHHHQLSFGMQKGWSSERVALHNNGERRQANVAGVLPLNNGKTLPSKWEDAERWIFSPVSGDACVRKSNLHPQRRPKSKSGPLGSPGIAYHSLYSPPTHKPARGFDIQRSSLNRASIEFEFRALIDSDYSIPPTEKEERPGVAMYIQMSQYPSSAISKKGNVLRVYIPSNSNKPNYRNYTFAFVQFAKEDGLKKAIANVNGIWIDGKKISVGVAKYQKQRFKQAVSSNGRRDEDKWKKDVNRSRRGGPESYSRLRDERSYKVVLTSYDGRREGPATKEIWEGHQNKDVGLRNLWEMHIPSDEYDWVKRSLTGIIKSQFDLELAVKGLASEGIKVKGAKWGYSWNSCIISFGSQEGFEEVWASRREEVSFWFDWLDPLMSVDGVPMAFCSVELVGIPLLCWNVPFLEKLVSRWGKLVCFHESTVRREDLAVARALLRVASPFDIQETVILGSYGRSYKVKISVGSVSTKQENSYVENFTVAGEGEFGDEVSSVEKEDRSSGRVGSPQLLAEDSRDTVDRWLVGEVCKTVAGGSGKDYRGLGLRNVFINECDKAHQEDLSEPNSNINRISPSGPAVNLLNLSYGNRLESRVEMEGVQQQPGSEESKRQNLASVSSDLNSITLPGGAIDRGAVATEVEKEARKVHMGSYQGLGLNKKSLAKDFRSWCPSDHLSRSLYFRNASIGRWKKGSTSKVYRRSKDRKVWFNPSSEGVLQSLELPENNRTKIGPLLSNQYFPTILEGSPMGVEEEGSFSLLSAGDHFQSPRCITDVTSVGQSDPVTRNEDRRKRRLLVREA</sequence>
<name>A0A6A2ZFR8_HIBSY</name>
<feature type="region of interest" description="Disordered" evidence="2">
    <location>
        <begin position="243"/>
        <end position="273"/>
    </location>
</feature>
<comment type="caution">
    <text evidence="4">The sequence shown here is derived from an EMBL/GenBank/DDBJ whole genome shotgun (WGS) entry which is preliminary data.</text>
</comment>
<feature type="compositionally biased region" description="Polar residues" evidence="2">
    <location>
        <begin position="614"/>
        <end position="632"/>
    </location>
</feature>
<feature type="region of interest" description="Disordered" evidence="2">
    <location>
        <begin position="86"/>
        <end position="113"/>
    </location>
</feature>
<dbReference type="AlphaFoldDB" id="A0A6A2ZFR8"/>
<dbReference type="InterPro" id="IPR000504">
    <property type="entry name" value="RRM_dom"/>
</dbReference>
<feature type="region of interest" description="Disordered" evidence="2">
    <location>
        <begin position="1"/>
        <end position="22"/>
    </location>
</feature>